<name>A0A9P1KJE4_9CYAN</name>
<dbReference type="SUPFAM" id="SSF53448">
    <property type="entry name" value="Nucleotide-diphospho-sugar transferases"/>
    <property type="match status" value="2"/>
</dbReference>
<organism evidence="2 3">
    <name type="scientific">Limnospira indica PCC 8005</name>
    <dbReference type="NCBI Taxonomy" id="376219"/>
    <lineage>
        <taxon>Bacteria</taxon>
        <taxon>Bacillati</taxon>
        <taxon>Cyanobacteriota</taxon>
        <taxon>Cyanophyceae</taxon>
        <taxon>Oscillatoriophycideae</taxon>
        <taxon>Oscillatoriales</taxon>
        <taxon>Sirenicapillariaceae</taxon>
        <taxon>Limnospira</taxon>
    </lineage>
</organism>
<dbReference type="AlphaFoldDB" id="A0A9P1KJE4"/>
<proteinExistence type="predicted"/>
<evidence type="ECO:0000313" key="2">
    <source>
        <dbReference type="EMBL" id="CDM97135.1"/>
    </source>
</evidence>
<dbReference type="PANTHER" id="PTHR43685:SF11">
    <property type="entry name" value="GLYCOSYLTRANSFERASE TAGX-RELATED"/>
    <property type="match status" value="1"/>
</dbReference>
<dbReference type="Proteomes" id="UP000032946">
    <property type="component" value="Chromosome"/>
</dbReference>
<sequence length="593" mass="66695">MGTKKGRVWIFDNIQPTVKVTIFAVPKAFVGSVGMIQDNAITSWTKLVPRPEIILFGDETGTAEVASKLKVIHIPNVQVNEYGTPLLNDIFSQVHHHASHDILTYINSDIILTSDFLGNVQQVIANYSRFLMVGRRWNLDIEEPVNFDNPNWEQQLHHQIHTAGIFSGIGALDYFVFPKPLFNQLPAFAIGRPGWDNWMVGEGLKQGYRVINGSQTITIVHQNHDYGHLRGNRIEAFHGREAKQNQALLQGHFAGNTADATDYLIPATVANSPQISIIVCSDNQGISLPKTLDSILNQNIDGCEIIVIDNGSTDNTPEVLEGYGKSLQYVGQCGEGIVAARNRGLDIARGEFILFLDGGSTLLPHSLSDLIDAFDNRAGSLEMVFSGWEIWEENQLISEVQPYNNLAPILQGRDGLHGVHIWMLTDLWRLVETGAILFRNSWVKRWGGFDSSLSPHAATIDLLLNLASHGAAGICLQRRTITVEADYNLKRYAIAILSSDCNQLIQNYFSRPTLRNWMRPLETLCRYQVLVWLAALSYHTQDKHQMIQFLRQSRNYSPYPAQQTINNWYQSLTQISRAYNYPPFQLSPDDLKC</sequence>
<dbReference type="EMBL" id="FO818640">
    <property type="protein sequence ID" value="CDM97135.1"/>
    <property type="molecule type" value="Genomic_DNA"/>
</dbReference>
<dbReference type="RefSeq" id="WP_008053572.1">
    <property type="nucleotide sequence ID" value="NZ_FO818640.1"/>
</dbReference>
<dbReference type="PANTHER" id="PTHR43685">
    <property type="entry name" value="GLYCOSYLTRANSFERASE"/>
    <property type="match status" value="1"/>
</dbReference>
<dbReference type="InterPro" id="IPR029044">
    <property type="entry name" value="Nucleotide-diphossugar_trans"/>
</dbReference>
<evidence type="ECO:0000313" key="3">
    <source>
        <dbReference type="Proteomes" id="UP000032946"/>
    </source>
</evidence>
<dbReference type="GO" id="GO:0016757">
    <property type="term" value="F:glycosyltransferase activity"/>
    <property type="evidence" value="ECO:0007669"/>
    <property type="project" value="UniProtKB-KW"/>
</dbReference>
<feature type="domain" description="Glycosyltransferase 2-like" evidence="1">
    <location>
        <begin position="276"/>
        <end position="379"/>
    </location>
</feature>
<dbReference type="Pfam" id="PF00535">
    <property type="entry name" value="Glycos_transf_2"/>
    <property type="match status" value="1"/>
</dbReference>
<dbReference type="EC" id="2.4.1.-" evidence="2"/>
<keyword evidence="3" id="KW-1185">Reference proteome</keyword>
<protein>
    <submittedName>
        <fullName evidence="2">Glycosyltransferase, family 2</fullName>
        <ecNumber evidence="2">2.4.1.-</ecNumber>
    </submittedName>
</protein>
<reference evidence="2 3" key="1">
    <citation type="submission" date="2014-02" db="EMBL/GenBank/DDBJ databases">
        <authorList>
            <person name="Genoscope - CEA"/>
        </authorList>
    </citation>
    <scope>NUCLEOTIDE SEQUENCE [LARGE SCALE GENOMIC DNA]</scope>
    <source>
        <strain evidence="2 3">PCC 8005</strain>
    </source>
</reference>
<keyword evidence="2" id="KW-0808">Transferase</keyword>
<keyword evidence="2" id="KW-0328">Glycosyltransferase</keyword>
<dbReference type="InterPro" id="IPR001173">
    <property type="entry name" value="Glyco_trans_2-like"/>
</dbReference>
<gene>
    <name evidence="2" type="ORF">ARTHRO_50102</name>
</gene>
<dbReference type="InterPro" id="IPR050834">
    <property type="entry name" value="Glycosyltransf_2"/>
</dbReference>
<evidence type="ECO:0000259" key="1">
    <source>
        <dbReference type="Pfam" id="PF00535"/>
    </source>
</evidence>
<accession>A0A9P1KJE4</accession>
<dbReference type="Gene3D" id="3.90.550.10">
    <property type="entry name" value="Spore Coat Polysaccharide Biosynthesis Protein SpsA, Chain A"/>
    <property type="match status" value="1"/>
</dbReference>